<sequence length="264" mass="29156">MKRAITLSLLTAAVLFVAASTPAWAQNEGVSLTDRGHKLPMKWGLGFTLYNQNQPYDIVTLEVPLAGLDIGAAEGLEIQNNTDSYHLKFDYWVLPFLNIYLLGGQIDGTTNVKLSDVDLGLPILLNDIKIDYSGIMYGGGVTLAFGGTGWFTTLTYDITRTNLDVTSSAVQGWLVTPRVGLVFDGAAIWVGAMYQQTEETHEGIWEMPYLGLVPYYVELKQAEPWNYQIGMTAGLSKHWNLVLEGGVGSRKSVLAHLEYRFGKR</sequence>
<dbReference type="Proteomes" id="UP000598633">
    <property type="component" value="Unassembled WGS sequence"/>
</dbReference>
<dbReference type="AlphaFoldDB" id="A0A8J7CFU8"/>
<feature type="chain" id="PRO_5035245416" description="Outer membrane protein beta-barrel domain-containing protein" evidence="1">
    <location>
        <begin position="26"/>
        <end position="264"/>
    </location>
</feature>
<accession>A0A8J7CFU8</accession>
<keyword evidence="1" id="KW-0732">Signal</keyword>
<evidence type="ECO:0000313" key="2">
    <source>
        <dbReference type="EMBL" id="MBD3869959.1"/>
    </source>
</evidence>
<proteinExistence type="predicted"/>
<evidence type="ECO:0000256" key="1">
    <source>
        <dbReference type="SAM" id="SignalP"/>
    </source>
</evidence>
<feature type="signal peptide" evidence="1">
    <location>
        <begin position="1"/>
        <end position="25"/>
    </location>
</feature>
<reference evidence="2 3" key="1">
    <citation type="submission" date="2020-08" db="EMBL/GenBank/DDBJ databases">
        <title>Acidobacteriota in marine sediments use diverse sulfur dissimilation pathways.</title>
        <authorList>
            <person name="Wasmund K."/>
        </authorList>
    </citation>
    <scope>NUCLEOTIDE SEQUENCE [LARGE SCALE GENOMIC DNA]</scope>
    <source>
        <strain evidence="2">MAG AM3-A</strain>
    </source>
</reference>
<evidence type="ECO:0000313" key="3">
    <source>
        <dbReference type="Proteomes" id="UP000598633"/>
    </source>
</evidence>
<protein>
    <recommendedName>
        <fullName evidence="4">Outer membrane protein beta-barrel domain-containing protein</fullName>
    </recommendedName>
</protein>
<gene>
    <name evidence="2" type="ORF">IFJ97_01200</name>
</gene>
<comment type="caution">
    <text evidence="2">The sequence shown here is derived from an EMBL/GenBank/DDBJ whole genome shotgun (WGS) entry which is preliminary data.</text>
</comment>
<name>A0A8J7CFU8_9BACT</name>
<evidence type="ECO:0008006" key="4">
    <source>
        <dbReference type="Google" id="ProtNLM"/>
    </source>
</evidence>
<organism evidence="2 3">
    <name type="scientific">Candidatus Sulfomarinibacter kjeldsenii</name>
    <dbReference type="NCBI Taxonomy" id="2885994"/>
    <lineage>
        <taxon>Bacteria</taxon>
        <taxon>Pseudomonadati</taxon>
        <taxon>Acidobacteriota</taxon>
        <taxon>Thermoanaerobaculia</taxon>
        <taxon>Thermoanaerobaculales</taxon>
        <taxon>Candidatus Sulfomarinibacteraceae</taxon>
        <taxon>Candidatus Sulfomarinibacter</taxon>
    </lineage>
</organism>
<dbReference type="EMBL" id="JACXWA010000014">
    <property type="protein sequence ID" value="MBD3869959.1"/>
    <property type="molecule type" value="Genomic_DNA"/>
</dbReference>